<keyword evidence="1" id="KW-0449">Lipoprotein</keyword>
<dbReference type="RefSeq" id="WP_188390812.1">
    <property type="nucleotide sequence ID" value="NZ_BMEV01000006.1"/>
</dbReference>
<dbReference type="Gene3D" id="3.30.70.2050">
    <property type="match status" value="1"/>
</dbReference>
<protein>
    <submittedName>
        <fullName evidence="1">Lipoprotein</fullName>
    </submittedName>
</protein>
<evidence type="ECO:0000313" key="2">
    <source>
        <dbReference type="Proteomes" id="UP000602050"/>
    </source>
</evidence>
<sequence length="165" mass="18078">MRTKLGILLMIVIGLITGCSSDVSMEPVDIDAGTDSCDMCHMGIEDLASASQVIMEDGTPKKFDDIGCMLLYYQEHKDDVGVAYVPDWETGEWLKMEDAVFVQESSIETPMSYGIIAFSSEEKAQAFQEERGGELYNGTEITQLDVKALKADGHGEHSAGDESHE</sequence>
<dbReference type="Proteomes" id="UP000602050">
    <property type="component" value="Unassembled WGS sequence"/>
</dbReference>
<dbReference type="SUPFAM" id="SSF160387">
    <property type="entry name" value="NosL/MerB-like"/>
    <property type="match status" value="1"/>
</dbReference>
<organism evidence="1 2">
    <name type="scientific">Compostibacillus humi</name>
    <dbReference type="NCBI Taxonomy" id="1245525"/>
    <lineage>
        <taxon>Bacteria</taxon>
        <taxon>Bacillati</taxon>
        <taxon>Bacillota</taxon>
        <taxon>Bacilli</taxon>
        <taxon>Bacillales</taxon>
        <taxon>Bacillaceae</taxon>
        <taxon>Compostibacillus</taxon>
    </lineage>
</organism>
<dbReference type="PROSITE" id="PS51257">
    <property type="entry name" value="PROKAR_LIPOPROTEIN"/>
    <property type="match status" value="1"/>
</dbReference>
<dbReference type="EMBL" id="BMEV01000006">
    <property type="protein sequence ID" value="GGH70323.1"/>
    <property type="molecule type" value="Genomic_DNA"/>
</dbReference>
<reference evidence="1" key="2">
    <citation type="submission" date="2020-09" db="EMBL/GenBank/DDBJ databases">
        <authorList>
            <person name="Sun Q."/>
            <person name="Zhou Y."/>
        </authorList>
    </citation>
    <scope>NUCLEOTIDE SEQUENCE</scope>
    <source>
        <strain evidence="1">CGMCC 1.12360</strain>
    </source>
</reference>
<dbReference type="PANTHER" id="PTHR41247:SF1">
    <property type="entry name" value="HTH-TYPE TRANSCRIPTIONAL REPRESSOR YCNK"/>
    <property type="match status" value="1"/>
</dbReference>
<gene>
    <name evidence="1" type="ORF">GCM10010978_05140</name>
</gene>
<proteinExistence type="predicted"/>
<reference evidence="1" key="1">
    <citation type="journal article" date="2014" name="Int. J. Syst. Evol. Microbiol.">
        <title>Complete genome sequence of Corynebacterium casei LMG S-19264T (=DSM 44701T), isolated from a smear-ripened cheese.</title>
        <authorList>
            <consortium name="US DOE Joint Genome Institute (JGI-PGF)"/>
            <person name="Walter F."/>
            <person name="Albersmeier A."/>
            <person name="Kalinowski J."/>
            <person name="Ruckert C."/>
        </authorList>
    </citation>
    <scope>NUCLEOTIDE SEQUENCE</scope>
    <source>
        <strain evidence="1">CGMCC 1.12360</strain>
    </source>
</reference>
<dbReference type="InterPro" id="IPR008719">
    <property type="entry name" value="N2O_reductase_NosL"/>
</dbReference>
<name>A0A8J2ZPG7_9BACI</name>
<comment type="caution">
    <text evidence="1">The sequence shown here is derived from an EMBL/GenBank/DDBJ whole genome shotgun (WGS) entry which is preliminary data.</text>
</comment>
<dbReference type="PANTHER" id="PTHR41247">
    <property type="entry name" value="HTH-TYPE TRANSCRIPTIONAL REPRESSOR YCNK"/>
    <property type="match status" value="1"/>
</dbReference>
<keyword evidence="2" id="KW-1185">Reference proteome</keyword>
<dbReference type="AlphaFoldDB" id="A0A8J2ZPG7"/>
<evidence type="ECO:0000313" key="1">
    <source>
        <dbReference type="EMBL" id="GGH70323.1"/>
    </source>
</evidence>
<dbReference type="Pfam" id="PF05573">
    <property type="entry name" value="NosL"/>
    <property type="match status" value="1"/>
</dbReference>
<accession>A0A8J2ZPG7</accession>